<gene>
    <name evidence="3" type="primary">catD_7</name>
    <name evidence="3" type="ORF">PRI8871_03555</name>
</gene>
<reference evidence="4" key="1">
    <citation type="submission" date="2018-03" db="EMBL/GenBank/DDBJ databases">
        <authorList>
            <person name="Rodrigo-Torres L."/>
            <person name="Arahal R. D."/>
            <person name="Lucena T."/>
        </authorList>
    </citation>
    <scope>NUCLEOTIDE SEQUENCE [LARGE SCALE GENOMIC DNA]</scope>
    <source>
        <strain evidence="4">CECT 8871</strain>
    </source>
</reference>
<dbReference type="SUPFAM" id="SSF53474">
    <property type="entry name" value="alpha/beta-Hydrolases"/>
    <property type="match status" value="1"/>
</dbReference>
<dbReference type="GO" id="GO:0047570">
    <property type="term" value="F:3-oxoadipate enol-lactonase activity"/>
    <property type="evidence" value="ECO:0007669"/>
    <property type="project" value="UniProtKB-EC"/>
</dbReference>
<dbReference type="Gene3D" id="3.40.50.1820">
    <property type="entry name" value="alpha/beta hydrolase"/>
    <property type="match status" value="1"/>
</dbReference>
<dbReference type="InterPro" id="IPR000073">
    <property type="entry name" value="AB_hydrolase_1"/>
</dbReference>
<organism evidence="3 4">
    <name type="scientific">Pseudoprimorskyibacter insulae</name>
    <dbReference type="NCBI Taxonomy" id="1695997"/>
    <lineage>
        <taxon>Bacteria</taxon>
        <taxon>Pseudomonadati</taxon>
        <taxon>Pseudomonadota</taxon>
        <taxon>Alphaproteobacteria</taxon>
        <taxon>Rhodobacterales</taxon>
        <taxon>Paracoccaceae</taxon>
        <taxon>Pseudoprimorskyibacter</taxon>
    </lineage>
</organism>
<accession>A0A2R8B0F0</accession>
<dbReference type="AlphaFoldDB" id="A0A2R8B0F0"/>
<evidence type="ECO:0000259" key="2">
    <source>
        <dbReference type="Pfam" id="PF12697"/>
    </source>
</evidence>
<evidence type="ECO:0000256" key="1">
    <source>
        <dbReference type="ARBA" id="ARBA00008645"/>
    </source>
</evidence>
<evidence type="ECO:0000313" key="4">
    <source>
        <dbReference type="Proteomes" id="UP000244904"/>
    </source>
</evidence>
<proteinExistence type="inferred from homology"/>
<keyword evidence="4" id="KW-1185">Reference proteome</keyword>
<keyword evidence="3" id="KW-0378">Hydrolase</keyword>
<dbReference type="OrthoDB" id="9793083at2"/>
<dbReference type="EC" id="3.1.1.24" evidence="3"/>
<dbReference type="Proteomes" id="UP000244904">
    <property type="component" value="Unassembled WGS sequence"/>
</dbReference>
<protein>
    <submittedName>
        <fullName evidence="3">3-oxoadipate enol-lactonase 2</fullName>
        <ecNumber evidence="3">3.1.1.24</ecNumber>
    </submittedName>
</protein>
<dbReference type="InterPro" id="IPR029058">
    <property type="entry name" value="AB_hydrolase_fold"/>
</dbReference>
<dbReference type="PANTHER" id="PTHR43039">
    <property type="entry name" value="ESTERASE-RELATED"/>
    <property type="match status" value="1"/>
</dbReference>
<dbReference type="Pfam" id="PF12697">
    <property type="entry name" value="Abhydrolase_6"/>
    <property type="match status" value="1"/>
</dbReference>
<evidence type="ECO:0000313" key="3">
    <source>
        <dbReference type="EMBL" id="SPF81730.1"/>
    </source>
</evidence>
<sequence length="270" mass="28668">MSAFDFPLPSGGHLHARIDGPEGAPWVVFSNSVMTDLSVWDAQIPTLATRYRILRYDQRGHGRASVPDGPMTFAQYGADLVALLDHLHITDCSFVGLSMGVPTGLAAHAQSPARFTRFVAVDGICRSAPARVAFWTERRDTALGAGMTAIAAQTVKNWLPGTGPNDPMVKRLYDMIAATKAEGFAAATHALQSYDLSDVVPTLTCPVLGLTGTLDGAMPQIVPAQLSAAPNARFATIPDAGHIPNFQAPEAFNAALLAFLDDTTPDKETP</sequence>
<dbReference type="RefSeq" id="WP_108887510.1">
    <property type="nucleotide sequence ID" value="NZ_OMOJ01000013.1"/>
</dbReference>
<feature type="domain" description="AB hydrolase-1" evidence="2">
    <location>
        <begin position="39"/>
        <end position="255"/>
    </location>
</feature>
<comment type="similarity">
    <text evidence="1">Belongs to the AB hydrolase superfamily.</text>
</comment>
<name>A0A2R8B0F0_9RHOB</name>
<dbReference type="EMBL" id="OMOJ01000013">
    <property type="protein sequence ID" value="SPF81730.1"/>
    <property type="molecule type" value="Genomic_DNA"/>
</dbReference>